<comment type="similarity">
    <text evidence="3">Belongs to the CND2 (condensin subunit 2) family.</text>
</comment>
<dbReference type="GeneID" id="77674987"/>
<protein>
    <recommendedName>
        <fullName evidence="4">Condensin complex subunit 2</fullName>
    </recommendedName>
</protein>
<dbReference type="HOGENOM" id="CLU_615425_0_0_1"/>
<name>A0A086J477_NEMA1</name>
<evidence type="ECO:0000313" key="12">
    <source>
        <dbReference type="Proteomes" id="UP000054524"/>
    </source>
</evidence>
<accession>A0A086J477</accession>
<dbReference type="PANTHER" id="PTHR13108:SF9">
    <property type="entry name" value="CONDENSIN COMPLEX SUBUNIT 2"/>
    <property type="match status" value="1"/>
</dbReference>
<keyword evidence="6" id="KW-0963">Cytoplasm</keyword>
<keyword evidence="7" id="KW-0132">Cell division</keyword>
<dbReference type="InterPro" id="IPR022816">
    <property type="entry name" value="Condensin_barren_su2"/>
</dbReference>
<dbReference type="RefSeq" id="XP_052905500.1">
    <property type="nucleotide sequence ID" value="XM_053047675.1"/>
</dbReference>
<evidence type="ECO:0000256" key="7">
    <source>
        <dbReference type="ARBA" id="ARBA00022618"/>
    </source>
</evidence>
<dbReference type="GO" id="GO:0003682">
    <property type="term" value="F:chromatin binding"/>
    <property type="evidence" value="ECO:0007669"/>
    <property type="project" value="TreeGrafter"/>
</dbReference>
<gene>
    <name evidence="11" type="ORF">NESG_00014</name>
</gene>
<evidence type="ECO:0000256" key="10">
    <source>
        <dbReference type="ARBA" id="ARBA00023306"/>
    </source>
</evidence>
<keyword evidence="9" id="KW-0226">DNA condensation</keyword>
<evidence type="ECO:0000256" key="2">
    <source>
        <dbReference type="ARBA" id="ARBA00004496"/>
    </source>
</evidence>
<evidence type="ECO:0000313" key="11">
    <source>
        <dbReference type="EMBL" id="KFG26945.1"/>
    </source>
</evidence>
<evidence type="ECO:0000256" key="8">
    <source>
        <dbReference type="ARBA" id="ARBA00022776"/>
    </source>
</evidence>
<dbReference type="GO" id="GO:0007076">
    <property type="term" value="P:mitotic chromosome condensation"/>
    <property type="evidence" value="ECO:0007669"/>
    <property type="project" value="InterPro"/>
</dbReference>
<dbReference type="PANTHER" id="PTHR13108">
    <property type="entry name" value="CONDENSIN COMPLEX SUBUNIT 2"/>
    <property type="match status" value="1"/>
</dbReference>
<keyword evidence="12" id="KW-1185">Reference proteome</keyword>
<dbReference type="GO" id="GO:0000796">
    <property type="term" value="C:condensin complex"/>
    <property type="evidence" value="ECO:0007669"/>
    <property type="project" value="InterPro"/>
</dbReference>
<dbReference type="GO" id="GO:0005737">
    <property type="term" value="C:cytoplasm"/>
    <property type="evidence" value="ECO:0007669"/>
    <property type="project" value="UniProtKB-SubCell"/>
</dbReference>
<proteinExistence type="inferred from homology"/>
<reference evidence="11 12" key="1">
    <citation type="journal article" date="2014" name="Genome Announc.">
        <title>Genome Sequence of the Microsporidian Species Nematocida sp1 Strain ERTm6 (ATCC PRA-372).</title>
        <authorList>
            <person name="Bakowski M.A."/>
            <person name="Priest M."/>
            <person name="Young S."/>
            <person name="Cuomo C.A."/>
            <person name="Troemel E.R."/>
        </authorList>
    </citation>
    <scope>NUCLEOTIDE SEQUENCE [LARGE SCALE GENOMIC DNA]</scope>
    <source>
        <strain evidence="11 12">ERTm6</strain>
    </source>
</reference>
<evidence type="ECO:0000256" key="5">
    <source>
        <dbReference type="ARBA" id="ARBA00022454"/>
    </source>
</evidence>
<comment type="caution">
    <text evidence="11">The sequence shown here is derived from an EMBL/GenBank/DDBJ whole genome shotgun (WGS) entry which is preliminary data.</text>
</comment>
<organism evidence="11 12">
    <name type="scientific">Nematocida ausubeli (strain ATCC PRA-371 / ERTm2)</name>
    <name type="common">Nematode killer fungus</name>
    <dbReference type="NCBI Taxonomy" id="1913371"/>
    <lineage>
        <taxon>Eukaryota</taxon>
        <taxon>Fungi</taxon>
        <taxon>Fungi incertae sedis</taxon>
        <taxon>Microsporidia</taxon>
        <taxon>Nematocida</taxon>
    </lineage>
</organism>
<dbReference type="GO" id="GO:0051301">
    <property type="term" value="P:cell division"/>
    <property type="evidence" value="ECO:0007669"/>
    <property type="project" value="UniProtKB-KW"/>
</dbReference>
<evidence type="ECO:0000256" key="9">
    <source>
        <dbReference type="ARBA" id="ARBA00023067"/>
    </source>
</evidence>
<keyword evidence="5" id="KW-0158">Chromosome</keyword>
<keyword evidence="10" id="KW-0131">Cell cycle</keyword>
<evidence type="ECO:0000256" key="4">
    <source>
        <dbReference type="ARBA" id="ARBA00016065"/>
    </source>
</evidence>
<dbReference type="Proteomes" id="UP000054524">
    <property type="component" value="Unassembled WGS sequence"/>
</dbReference>
<dbReference type="EMBL" id="AKIJ01000001">
    <property type="protein sequence ID" value="KFG26945.1"/>
    <property type="molecule type" value="Genomic_DNA"/>
</dbReference>
<dbReference type="AlphaFoldDB" id="A0A086J477"/>
<keyword evidence="8" id="KW-0498">Mitosis</keyword>
<comment type="subcellular location">
    <subcellularLocation>
        <location evidence="1">Chromosome</location>
    </subcellularLocation>
    <subcellularLocation>
        <location evidence="2">Cytoplasm</location>
    </subcellularLocation>
</comment>
<sequence>MAHAEREVVDLLKESIESKINAKTTWNSTLIDEFSNVEKFKEKETNNMNFQHASIILDGCMKVYSTRVDSVVDEADKLMDSVGRAKEPEKQRARAKAHPTIESNPDAILIKPRIESLDDEILEHLAREFKEGDTRGLLMHLLKWSDGEGFCVMRLPGEKSKQEAGSKIESTAASSLQTHTLDFNALRQSLYLGESRKHISPMFSTFTPDKSVEELVLPTYAYHISYDVDPLEYGYKEGGNAFAGYLPYMEGASGEESGGYASADPEEGEEVCAKEKEVEQFRPSREELHLVYTPFGYAKGWAGPAHWKVHSRRKHREKEKGDVKERKKAAIDFLTDTHLPISTLFEKGEGIVMTPQQISERRKNCNTLPPDHNIGIEDLYRMFVYPGSLYATEKLLGAPEKEVNIPHSSPSLYEVPETAYAEQEDAEFAHTDAPAGIASYTEDAPVHTQEEGFSGATTLLSRRLLQSALRKARRNDIVKIKENMWSRIEQGEKKVEEMYSTMQEQKVSVQFYLVSLLHLANEKNLRINSLTAEPLPGISDLALDTSLV</sequence>
<evidence type="ECO:0000256" key="3">
    <source>
        <dbReference type="ARBA" id="ARBA00009471"/>
    </source>
</evidence>
<evidence type="ECO:0000256" key="6">
    <source>
        <dbReference type="ARBA" id="ARBA00022490"/>
    </source>
</evidence>
<dbReference type="Pfam" id="PF05786">
    <property type="entry name" value="Cnd2"/>
    <property type="match status" value="2"/>
</dbReference>
<evidence type="ECO:0000256" key="1">
    <source>
        <dbReference type="ARBA" id="ARBA00004286"/>
    </source>
</evidence>